<sequence>MATPTSTNKVTDHFMVAPPPGSVSTTTLPLTFFDIRWFFCCPTQLLCFYEWPNCSTFQWTQTVLPHLKESLSLTLRHFFPFAADLTWPPPPQEPYIHYQEGNGLQVVVVESKADFNHLVANHARDFKSLKSLFPQLPRCDPRSIWNQIYLFERYYLGRIGEIDPGNVLITSVIKRAKIEQLKHLVTTQSKANGELLQLRMSTFVVTCAFMWVNLMRLQERINGGLLGDDIHYYFVIAADCRQQLAFPISGTYFGNCLAQILVSARRGELMGESGIAVAAKAIATKIWEFNKGALIGAEKWVSNSKEILKYGRLVSVAGSPKFRVYDTDFGWGKPKKYEYVHIGAYGSFSLVESRQEEGGVEIGVVVGRDKLDFFNDIFEEIRPLQSRI</sequence>
<accession>A0AAD9X1X5</accession>
<evidence type="ECO:0000256" key="1">
    <source>
        <dbReference type="ARBA" id="ARBA00022679"/>
    </source>
</evidence>
<dbReference type="Pfam" id="PF02458">
    <property type="entry name" value="Transferase"/>
    <property type="match status" value="2"/>
</dbReference>
<gene>
    <name evidence="3" type="ORF">Ddye_018461</name>
</gene>
<keyword evidence="4" id="KW-1185">Reference proteome</keyword>
<protein>
    <submittedName>
        <fullName evidence="3">Uncharacterized protein</fullName>
    </submittedName>
</protein>
<evidence type="ECO:0000313" key="3">
    <source>
        <dbReference type="EMBL" id="KAK2650972.1"/>
    </source>
</evidence>
<dbReference type="Gene3D" id="3.30.559.10">
    <property type="entry name" value="Chloramphenicol acetyltransferase-like domain"/>
    <property type="match status" value="2"/>
</dbReference>
<dbReference type="AlphaFoldDB" id="A0AAD9X1X5"/>
<dbReference type="InterPro" id="IPR051504">
    <property type="entry name" value="Plant_metabolite_acyltrans"/>
</dbReference>
<dbReference type="GO" id="GO:0016747">
    <property type="term" value="F:acyltransferase activity, transferring groups other than amino-acyl groups"/>
    <property type="evidence" value="ECO:0007669"/>
    <property type="project" value="UniProtKB-ARBA"/>
</dbReference>
<proteinExistence type="predicted"/>
<organism evidence="3 4">
    <name type="scientific">Dipteronia dyeriana</name>
    <dbReference type="NCBI Taxonomy" id="168575"/>
    <lineage>
        <taxon>Eukaryota</taxon>
        <taxon>Viridiplantae</taxon>
        <taxon>Streptophyta</taxon>
        <taxon>Embryophyta</taxon>
        <taxon>Tracheophyta</taxon>
        <taxon>Spermatophyta</taxon>
        <taxon>Magnoliopsida</taxon>
        <taxon>eudicotyledons</taxon>
        <taxon>Gunneridae</taxon>
        <taxon>Pentapetalae</taxon>
        <taxon>rosids</taxon>
        <taxon>malvids</taxon>
        <taxon>Sapindales</taxon>
        <taxon>Sapindaceae</taxon>
        <taxon>Hippocastanoideae</taxon>
        <taxon>Acereae</taxon>
        <taxon>Dipteronia</taxon>
    </lineage>
</organism>
<comment type="caution">
    <text evidence="3">The sequence shown here is derived from an EMBL/GenBank/DDBJ whole genome shotgun (WGS) entry which is preliminary data.</text>
</comment>
<dbReference type="InterPro" id="IPR023213">
    <property type="entry name" value="CAT-like_dom_sf"/>
</dbReference>
<dbReference type="EMBL" id="JANJYI010000005">
    <property type="protein sequence ID" value="KAK2650972.1"/>
    <property type="molecule type" value="Genomic_DNA"/>
</dbReference>
<keyword evidence="2" id="KW-0012">Acyltransferase</keyword>
<evidence type="ECO:0000256" key="2">
    <source>
        <dbReference type="ARBA" id="ARBA00023315"/>
    </source>
</evidence>
<dbReference type="PANTHER" id="PTHR31625">
    <property type="match status" value="1"/>
</dbReference>
<dbReference type="Proteomes" id="UP001280121">
    <property type="component" value="Unassembled WGS sequence"/>
</dbReference>
<keyword evidence="1" id="KW-0808">Transferase</keyword>
<evidence type="ECO:0000313" key="4">
    <source>
        <dbReference type="Proteomes" id="UP001280121"/>
    </source>
</evidence>
<name>A0AAD9X1X5_9ROSI</name>
<reference evidence="3" key="1">
    <citation type="journal article" date="2023" name="Plant J.">
        <title>Genome sequences and population genomics provide insights into the demographic history, inbreeding, and mutation load of two 'living fossil' tree species of Dipteronia.</title>
        <authorList>
            <person name="Feng Y."/>
            <person name="Comes H.P."/>
            <person name="Chen J."/>
            <person name="Zhu S."/>
            <person name="Lu R."/>
            <person name="Zhang X."/>
            <person name="Li P."/>
            <person name="Qiu J."/>
            <person name="Olsen K.M."/>
            <person name="Qiu Y."/>
        </authorList>
    </citation>
    <scope>NUCLEOTIDE SEQUENCE</scope>
    <source>
        <strain evidence="3">KIB01</strain>
    </source>
</reference>